<reference evidence="6" key="1">
    <citation type="submission" date="2020-09" db="EMBL/GenBank/DDBJ databases">
        <title>Bacillus faecalis sp. nov., a moderately halophilic bacterium isolated from cow faeces.</title>
        <authorList>
            <person name="Jiang L."/>
            <person name="Lee J."/>
        </authorList>
    </citation>
    <scope>NUCLEOTIDE SEQUENCE</scope>
    <source>
        <strain evidence="6">AGMB 02131</strain>
    </source>
</reference>
<comment type="similarity">
    <text evidence="1">Belongs to the LysR transcriptional regulatory family.</text>
</comment>
<dbReference type="CDD" id="cd05466">
    <property type="entry name" value="PBP2_LTTR_substrate"/>
    <property type="match status" value="1"/>
</dbReference>
<dbReference type="InterPro" id="IPR036390">
    <property type="entry name" value="WH_DNA-bd_sf"/>
</dbReference>
<evidence type="ECO:0000313" key="6">
    <source>
        <dbReference type="EMBL" id="MBD3109174.1"/>
    </source>
</evidence>
<dbReference type="PANTHER" id="PTHR30126">
    <property type="entry name" value="HTH-TYPE TRANSCRIPTIONAL REGULATOR"/>
    <property type="match status" value="1"/>
</dbReference>
<dbReference type="InterPro" id="IPR000847">
    <property type="entry name" value="LysR_HTH_N"/>
</dbReference>
<feature type="domain" description="HTH lysR-type" evidence="5">
    <location>
        <begin position="1"/>
        <end position="58"/>
    </location>
</feature>
<accession>A0A927CXX9</accession>
<dbReference type="PRINTS" id="PR00039">
    <property type="entry name" value="HTHLYSR"/>
</dbReference>
<evidence type="ECO:0000256" key="1">
    <source>
        <dbReference type="ARBA" id="ARBA00009437"/>
    </source>
</evidence>
<dbReference type="AlphaFoldDB" id="A0A927CXX9"/>
<dbReference type="EMBL" id="JACXSI010000029">
    <property type="protein sequence ID" value="MBD3109174.1"/>
    <property type="molecule type" value="Genomic_DNA"/>
</dbReference>
<dbReference type="SUPFAM" id="SSF53850">
    <property type="entry name" value="Periplasmic binding protein-like II"/>
    <property type="match status" value="1"/>
</dbReference>
<evidence type="ECO:0000256" key="3">
    <source>
        <dbReference type="ARBA" id="ARBA00023125"/>
    </source>
</evidence>
<keyword evidence="3" id="KW-0238">DNA-binding</keyword>
<dbReference type="GO" id="GO:0003700">
    <property type="term" value="F:DNA-binding transcription factor activity"/>
    <property type="evidence" value="ECO:0007669"/>
    <property type="project" value="InterPro"/>
</dbReference>
<dbReference type="InterPro" id="IPR036388">
    <property type="entry name" value="WH-like_DNA-bd_sf"/>
</dbReference>
<evidence type="ECO:0000259" key="5">
    <source>
        <dbReference type="PROSITE" id="PS50931"/>
    </source>
</evidence>
<dbReference type="Gene3D" id="1.10.10.10">
    <property type="entry name" value="Winged helix-like DNA-binding domain superfamily/Winged helix DNA-binding domain"/>
    <property type="match status" value="1"/>
</dbReference>
<organism evidence="6 7">
    <name type="scientific">Peribacillus faecalis</name>
    <dbReference type="NCBI Taxonomy" id="2772559"/>
    <lineage>
        <taxon>Bacteria</taxon>
        <taxon>Bacillati</taxon>
        <taxon>Bacillota</taxon>
        <taxon>Bacilli</taxon>
        <taxon>Bacillales</taxon>
        <taxon>Bacillaceae</taxon>
        <taxon>Peribacillus</taxon>
    </lineage>
</organism>
<dbReference type="PROSITE" id="PS50931">
    <property type="entry name" value="HTH_LYSR"/>
    <property type="match status" value="1"/>
</dbReference>
<dbReference type="Pfam" id="PF03466">
    <property type="entry name" value="LysR_substrate"/>
    <property type="match status" value="1"/>
</dbReference>
<dbReference type="RefSeq" id="WP_190998712.1">
    <property type="nucleotide sequence ID" value="NZ_JACXSI010000029.1"/>
</dbReference>
<gene>
    <name evidence="6" type="ORF">IEO70_12525</name>
</gene>
<comment type="caution">
    <text evidence="6">The sequence shown here is derived from an EMBL/GenBank/DDBJ whole genome shotgun (WGS) entry which is preliminary data.</text>
</comment>
<sequence length="292" mass="33303">MELSWLQTFLIAAQYGNFRKAADVLFLSQPSVTVHIQNLEKELGVQLFLREKKRVELTKAGKRFIPHAQLLLTNYQNGIADMQSYSQGYSSQLSIAISPLIADTILPFVLKKYMTEHPHVEVSVKVVEALDIEREILADEVDIGLSCVRSNNPDLVCEVISKDKVLLIAPHDGIDSESAPVLEEEEVLTSNYLLTDNHPAYWEELNRHVRKKYPKIKTMKVSQIHVTKRFIVEGLGVSFLPESTVRKELLEGWLLEVPCPSIKLPEACTYVIMKDSHPKKLEFMAFLQNYRI</sequence>
<keyword evidence="2" id="KW-0805">Transcription regulation</keyword>
<evidence type="ECO:0000256" key="4">
    <source>
        <dbReference type="ARBA" id="ARBA00023163"/>
    </source>
</evidence>
<dbReference type="Gene3D" id="3.40.190.290">
    <property type="match status" value="1"/>
</dbReference>
<dbReference type="Pfam" id="PF00126">
    <property type="entry name" value="HTH_1"/>
    <property type="match status" value="1"/>
</dbReference>
<protein>
    <submittedName>
        <fullName evidence="6">LysR family transcriptional regulator</fullName>
    </submittedName>
</protein>
<keyword evidence="7" id="KW-1185">Reference proteome</keyword>
<dbReference type="SUPFAM" id="SSF46785">
    <property type="entry name" value="Winged helix' DNA-binding domain"/>
    <property type="match status" value="1"/>
</dbReference>
<dbReference type="PANTHER" id="PTHR30126:SF64">
    <property type="entry name" value="HTH-TYPE TRANSCRIPTIONAL REGULATOR CITR"/>
    <property type="match status" value="1"/>
</dbReference>
<dbReference type="FunFam" id="1.10.10.10:FF:000001">
    <property type="entry name" value="LysR family transcriptional regulator"/>
    <property type="match status" value="1"/>
</dbReference>
<dbReference type="Proteomes" id="UP000602076">
    <property type="component" value="Unassembled WGS sequence"/>
</dbReference>
<dbReference type="GO" id="GO:0000976">
    <property type="term" value="F:transcription cis-regulatory region binding"/>
    <property type="evidence" value="ECO:0007669"/>
    <property type="project" value="TreeGrafter"/>
</dbReference>
<evidence type="ECO:0000313" key="7">
    <source>
        <dbReference type="Proteomes" id="UP000602076"/>
    </source>
</evidence>
<name>A0A927CXX9_9BACI</name>
<proteinExistence type="inferred from homology"/>
<evidence type="ECO:0000256" key="2">
    <source>
        <dbReference type="ARBA" id="ARBA00023015"/>
    </source>
</evidence>
<dbReference type="InterPro" id="IPR005119">
    <property type="entry name" value="LysR_subst-bd"/>
</dbReference>
<keyword evidence="4" id="KW-0804">Transcription</keyword>